<evidence type="ECO:0000256" key="1">
    <source>
        <dbReference type="ARBA" id="ARBA00022729"/>
    </source>
</evidence>
<dbReference type="Proteomes" id="UP000297855">
    <property type="component" value="Unassembled WGS sequence"/>
</dbReference>
<keyword evidence="3" id="KW-0325">Glycoprotein</keyword>
<dbReference type="SMART" id="SM00191">
    <property type="entry name" value="Int_alpha"/>
    <property type="match status" value="4"/>
</dbReference>
<dbReference type="InterPro" id="IPR013517">
    <property type="entry name" value="FG-GAP"/>
</dbReference>
<proteinExistence type="predicted"/>
<dbReference type="Gene3D" id="2.130.10.130">
    <property type="entry name" value="Integrin alpha, N-terminal"/>
    <property type="match status" value="3"/>
</dbReference>
<comment type="caution">
    <text evidence="4">The sequence shown here is derived from an EMBL/GenBank/DDBJ whole genome shotgun (WGS) entry which is preliminary data.</text>
</comment>
<dbReference type="PANTHER" id="PTHR36220">
    <property type="entry name" value="UNNAMED PRODUCT"/>
    <property type="match status" value="1"/>
</dbReference>
<keyword evidence="5" id="KW-1185">Reference proteome</keyword>
<evidence type="ECO:0000313" key="4">
    <source>
        <dbReference type="EMBL" id="TGK17989.1"/>
    </source>
</evidence>
<keyword evidence="1" id="KW-0732">Signal</keyword>
<dbReference type="OrthoDB" id="9782766at2"/>
<gene>
    <name evidence="4" type="ORF">EHO61_11050</name>
</gene>
<dbReference type="PANTHER" id="PTHR36220:SF1">
    <property type="entry name" value="GAMMA TUBULIN COMPLEX COMPONENT C-TERMINAL DOMAIN-CONTAINING PROTEIN"/>
    <property type="match status" value="1"/>
</dbReference>
<organism evidence="4 5">
    <name type="scientific">Leptospira fluminis</name>
    <dbReference type="NCBI Taxonomy" id="2484979"/>
    <lineage>
        <taxon>Bacteria</taxon>
        <taxon>Pseudomonadati</taxon>
        <taxon>Spirochaetota</taxon>
        <taxon>Spirochaetia</taxon>
        <taxon>Leptospirales</taxon>
        <taxon>Leptospiraceae</taxon>
        <taxon>Leptospira</taxon>
    </lineage>
</organism>
<evidence type="ECO:0000256" key="2">
    <source>
        <dbReference type="ARBA" id="ARBA00022737"/>
    </source>
</evidence>
<dbReference type="InterPro" id="IPR028994">
    <property type="entry name" value="Integrin_alpha_N"/>
</dbReference>
<dbReference type="InterPro" id="IPR013519">
    <property type="entry name" value="Int_alpha_beta-p"/>
</dbReference>
<reference evidence="4" key="1">
    <citation type="journal article" date="2019" name="PLoS Negl. Trop. Dis.">
        <title>Revisiting the worldwide diversity of Leptospira species in the environment.</title>
        <authorList>
            <person name="Vincent A.T."/>
            <person name="Schiettekatte O."/>
            <person name="Bourhy P."/>
            <person name="Veyrier F.J."/>
            <person name="Picardeau M."/>
        </authorList>
    </citation>
    <scope>NUCLEOTIDE SEQUENCE [LARGE SCALE GENOMIC DNA]</scope>
    <source>
        <strain evidence="4">SCS5</strain>
    </source>
</reference>
<protein>
    <recommendedName>
        <fullName evidence="6">Integrin</fullName>
    </recommendedName>
</protein>
<dbReference type="RefSeq" id="WP_135813644.1">
    <property type="nucleotide sequence ID" value="NZ_RQEV01000011.1"/>
</dbReference>
<dbReference type="AlphaFoldDB" id="A0A4R9GNF4"/>
<evidence type="ECO:0008006" key="6">
    <source>
        <dbReference type="Google" id="ProtNLM"/>
    </source>
</evidence>
<evidence type="ECO:0000313" key="5">
    <source>
        <dbReference type="Proteomes" id="UP000297855"/>
    </source>
</evidence>
<dbReference type="Pfam" id="PF14312">
    <property type="entry name" value="FG-GAP_2"/>
    <property type="match status" value="7"/>
</dbReference>
<dbReference type="SUPFAM" id="SSF69318">
    <property type="entry name" value="Integrin alpha N-terminal domain"/>
    <property type="match status" value="1"/>
</dbReference>
<dbReference type="EMBL" id="RQEV01000011">
    <property type="protein sequence ID" value="TGK17989.1"/>
    <property type="molecule type" value="Genomic_DNA"/>
</dbReference>
<accession>A0A4R9GNF4</accession>
<keyword evidence="2" id="KW-0677">Repeat</keyword>
<sequence>MKRKSVFGTIIPLLLLLTVFCLENCKKHSHQPLLVWGELSVSPSFTGNGELRQQSYLKAPNTSNQDQFGVSSAISGDTIVVGAPYEDSNTTTILQDSNLSSANDAGSDIGAAYVYVRNGEKWFHQAYLKAPNASNGDHFGSSVAISENTIAIGAPGEDSNTTSIANGSDLSTSNHSGNDNGAVYVFVRNGERWQQQAYLKAPNTTNLDQFGSSLAVSGDTVVVGAPYEDSNSSSILSGSDLSSTNDSGTDTGAAYVYVRNGSSWTHQAYLKAPNVYNQSYFGNSVAIDGNTIAVGSRSESGTTTSITNGQDLSATNHSGNGNGAVYVFVKNGGNWSHQAYLKAPNTANLDTFGNSVAISGDTIVVGADGESSDTNAILSGSDLSSTNRNGSHNGAVYVFVRSGSSWTHQAYLKAPNTNPEDRFGASVSISGDWIVVGAAGEKSTTRVVLSGSNVSVYNRDGFFVGAAYVFSRTRSVWIHKNYLKAPNGANGHFFGGSVGISGNTILVGALGENSNTNWIINGTDLSSTNRNGNSNGAAYVFGM</sequence>
<evidence type="ECO:0000256" key="3">
    <source>
        <dbReference type="ARBA" id="ARBA00023180"/>
    </source>
</evidence>
<name>A0A4R9GNF4_9LEPT</name>